<evidence type="ECO:0008006" key="3">
    <source>
        <dbReference type="Google" id="ProtNLM"/>
    </source>
</evidence>
<sequence>MKMLPFRRVQLDRRPVLAIALTGWNQGDTGPRTREAGLNHKLVKPVDYDTLKRLIGESAR</sequence>
<evidence type="ECO:0000313" key="1">
    <source>
        <dbReference type="EMBL" id="PWF48530.1"/>
    </source>
</evidence>
<organism evidence="1 2">
    <name type="scientific">Massilia glaciei</name>
    <dbReference type="NCBI Taxonomy" id="1524097"/>
    <lineage>
        <taxon>Bacteria</taxon>
        <taxon>Pseudomonadati</taxon>
        <taxon>Pseudomonadota</taxon>
        <taxon>Betaproteobacteria</taxon>
        <taxon>Burkholderiales</taxon>
        <taxon>Oxalobacteraceae</taxon>
        <taxon>Telluria group</taxon>
        <taxon>Massilia</taxon>
    </lineage>
</organism>
<evidence type="ECO:0000313" key="2">
    <source>
        <dbReference type="Proteomes" id="UP000241421"/>
    </source>
</evidence>
<dbReference type="EMBL" id="PXWF02000182">
    <property type="protein sequence ID" value="PWF48530.1"/>
    <property type="molecule type" value="Genomic_DNA"/>
</dbReference>
<keyword evidence="2" id="KW-1185">Reference proteome</keyword>
<dbReference type="SUPFAM" id="SSF52172">
    <property type="entry name" value="CheY-like"/>
    <property type="match status" value="1"/>
</dbReference>
<dbReference type="AlphaFoldDB" id="A0A2U2HLZ9"/>
<proteinExistence type="predicted"/>
<dbReference type="OrthoDB" id="7427781at2"/>
<accession>A0A2U2HLZ9</accession>
<comment type="caution">
    <text evidence="1">The sequence shown here is derived from an EMBL/GenBank/DDBJ whole genome shotgun (WGS) entry which is preliminary data.</text>
</comment>
<dbReference type="InterPro" id="IPR011006">
    <property type="entry name" value="CheY-like_superfamily"/>
</dbReference>
<reference evidence="1 2" key="1">
    <citation type="submission" date="2018-04" db="EMBL/GenBank/DDBJ databases">
        <title>Massilia violaceinigra sp. nov., a novel purple-pigmented bacterium isolated from Tianshan glacier, Xinjiang, China.</title>
        <authorList>
            <person name="Wang H."/>
        </authorList>
    </citation>
    <scope>NUCLEOTIDE SEQUENCE [LARGE SCALE GENOMIC DNA]</scope>
    <source>
        <strain evidence="1 2">B448-2</strain>
    </source>
</reference>
<dbReference type="Proteomes" id="UP000241421">
    <property type="component" value="Unassembled WGS sequence"/>
</dbReference>
<dbReference type="RefSeq" id="WP_106757493.1">
    <property type="nucleotide sequence ID" value="NZ_PXWF02000182.1"/>
</dbReference>
<name>A0A2U2HLZ9_9BURK</name>
<protein>
    <recommendedName>
        <fullName evidence="3">Response regulatory domain-containing protein</fullName>
    </recommendedName>
</protein>
<gene>
    <name evidence="1" type="ORF">C7C56_011230</name>
</gene>